<dbReference type="AlphaFoldDB" id="A0A840GDM6"/>
<dbReference type="InterPro" id="IPR036477">
    <property type="entry name" value="Formyl_transf_N_sf"/>
</dbReference>
<dbReference type="Gene3D" id="3.40.50.12230">
    <property type="match status" value="1"/>
</dbReference>
<protein>
    <submittedName>
        <fullName evidence="1">Methionyl-tRNA formyltransferase</fullName>
        <ecNumber evidence="1">2.1.2.9</ecNumber>
    </submittedName>
</protein>
<name>A0A840GDM6_RHOTE</name>
<evidence type="ECO:0000313" key="1">
    <source>
        <dbReference type="EMBL" id="MBB4246662.1"/>
    </source>
</evidence>
<reference evidence="1 2" key="1">
    <citation type="submission" date="2020-08" db="EMBL/GenBank/DDBJ databases">
        <title>Genome sequencing of Purple Non-Sulfur Bacteria from various extreme environments.</title>
        <authorList>
            <person name="Mayer M."/>
        </authorList>
    </citation>
    <scope>NUCLEOTIDE SEQUENCE [LARGE SCALE GENOMIC DNA]</scope>
    <source>
        <strain evidence="1 2">2761</strain>
    </source>
</reference>
<dbReference type="OrthoDB" id="9802815at2"/>
<keyword evidence="2" id="KW-1185">Reference proteome</keyword>
<dbReference type="GO" id="GO:0004479">
    <property type="term" value="F:methionyl-tRNA formyltransferase activity"/>
    <property type="evidence" value="ECO:0007669"/>
    <property type="project" value="UniProtKB-EC"/>
</dbReference>
<accession>A0A840GDM6</accession>
<dbReference type="EMBL" id="JACIGE010000003">
    <property type="protein sequence ID" value="MBB4246662.1"/>
    <property type="molecule type" value="Genomic_DNA"/>
</dbReference>
<evidence type="ECO:0000313" key="2">
    <source>
        <dbReference type="Proteomes" id="UP000587070"/>
    </source>
</evidence>
<gene>
    <name evidence="1" type="ORF">GGD90_001025</name>
</gene>
<proteinExistence type="predicted"/>
<organism evidence="1 2">
    <name type="scientific">Rhodocyclus tenuis</name>
    <name type="common">Rhodospirillum tenue</name>
    <dbReference type="NCBI Taxonomy" id="1066"/>
    <lineage>
        <taxon>Bacteria</taxon>
        <taxon>Pseudomonadati</taxon>
        <taxon>Pseudomonadota</taxon>
        <taxon>Betaproteobacteria</taxon>
        <taxon>Rhodocyclales</taxon>
        <taxon>Rhodocyclaceae</taxon>
        <taxon>Rhodocyclus</taxon>
    </lineage>
</organism>
<dbReference type="SUPFAM" id="SSF53328">
    <property type="entry name" value="Formyltransferase"/>
    <property type="match status" value="1"/>
</dbReference>
<keyword evidence="1" id="KW-0808">Transferase</keyword>
<dbReference type="EC" id="2.1.2.9" evidence="1"/>
<comment type="caution">
    <text evidence="1">The sequence shown here is derived from an EMBL/GenBank/DDBJ whole genome shotgun (WGS) entry which is preliminary data.</text>
</comment>
<dbReference type="Proteomes" id="UP000587070">
    <property type="component" value="Unassembled WGS sequence"/>
</dbReference>
<sequence>MKLSILCSDPAHPVMPYLQRWVAENAGRHTISLVQRKSELPGGELLFLVSCREILRAEERAAYRASLVLHASDLPRGRGWSPHIWEIAGGAGSITLSLLEAADAVDSGRIWRKLVIPVPQHALWDEINARLFAAEIEMIDFAVAGFGRIDPVPQADDSDAMVYRRRTPEDSRVDPHASLASQFDKIRVADPQRFPAFFDLRGHRYKLILEKIDGPDTAD</sequence>
<dbReference type="RefSeq" id="WP_153115185.1">
    <property type="nucleotide sequence ID" value="NZ_JACIGE010000003.1"/>
</dbReference>